<dbReference type="Pfam" id="PF00672">
    <property type="entry name" value="HAMP"/>
    <property type="match status" value="1"/>
</dbReference>
<dbReference type="InterPro" id="IPR004358">
    <property type="entry name" value="Sig_transdc_His_kin-like_C"/>
</dbReference>
<evidence type="ECO:0000256" key="7">
    <source>
        <dbReference type="ARBA" id="ARBA00023012"/>
    </source>
</evidence>
<dbReference type="Proteomes" id="UP001500279">
    <property type="component" value="Unassembled WGS sequence"/>
</dbReference>
<gene>
    <name evidence="11" type="ORF">GCM10009107_44670</name>
</gene>
<dbReference type="SMART" id="SM00388">
    <property type="entry name" value="HisKA"/>
    <property type="match status" value="1"/>
</dbReference>
<dbReference type="InterPro" id="IPR005467">
    <property type="entry name" value="His_kinase_dom"/>
</dbReference>
<dbReference type="PANTHER" id="PTHR43711">
    <property type="entry name" value="TWO-COMPONENT HISTIDINE KINASE"/>
    <property type="match status" value="1"/>
</dbReference>
<dbReference type="InterPro" id="IPR003661">
    <property type="entry name" value="HisK_dim/P_dom"/>
</dbReference>
<organism evidence="11 12">
    <name type="scientific">Ideonella azotifigens</name>
    <dbReference type="NCBI Taxonomy" id="513160"/>
    <lineage>
        <taxon>Bacteria</taxon>
        <taxon>Pseudomonadati</taxon>
        <taxon>Pseudomonadota</taxon>
        <taxon>Betaproteobacteria</taxon>
        <taxon>Burkholderiales</taxon>
        <taxon>Sphaerotilaceae</taxon>
        <taxon>Ideonella</taxon>
    </lineage>
</organism>
<dbReference type="InterPro" id="IPR003660">
    <property type="entry name" value="HAMP_dom"/>
</dbReference>
<keyword evidence="7" id="KW-0902">Two-component regulatory system</keyword>
<evidence type="ECO:0000256" key="2">
    <source>
        <dbReference type="ARBA" id="ARBA00004370"/>
    </source>
</evidence>
<evidence type="ECO:0000259" key="10">
    <source>
        <dbReference type="PROSITE" id="PS50885"/>
    </source>
</evidence>
<keyword evidence="8" id="KW-0812">Transmembrane</keyword>
<dbReference type="InterPro" id="IPR003594">
    <property type="entry name" value="HATPase_dom"/>
</dbReference>
<dbReference type="RefSeq" id="WP_231012904.1">
    <property type="nucleotide sequence ID" value="NZ_BAAAEW010000026.1"/>
</dbReference>
<dbReference type="GO" id="GO:0016301">
    <property type="term" value="F:kinase activity"/>
    <property type="evidence" value="ECO:0007669"/>
    <property type="project" value="UniProtKB-KW"/>
</dbReference>
<dbReference type="CDD" id="cd00082">
    <property type="entry name" value="HisKA"/>
    <property type="match status" value="1"/>
</dbReference>
<dbReference type="PANTHER" id="PTHR43711:SF28">
    <property type="entry name" value="SENSOR HISTIDINE KINASE YXDK"/>
    <property type="match status" value="1"/>
</dbReference>
<dbReference type="InterPro" id="IPR036890">
    <property type="entry name" value="HATPase_C_sf"/>
</dbReference>
<dbReference type="PRINTS" id="PR00344">
    <property type="entry name" value="BCTRLSENSOR"/>
</dbReference>
<feature type="transmembrane region" description="Helical" evidence="8">
    <location>
        <begin position="179"/>
        <end position="197"/>
    </location>
</feature>
<accession>A0ABP3VJI2</accession>
<feature type="domain" description="Histidine kinase" evidence="9">
    <location>
        <begin position="255"/>
        <end position="472"/>
    </location>
</feature>
<dbReference type="Gene3D" id="1.10.287.130">
    <property type="match status" value="1"/>
</dbReference>
<dbReference type="EMBL" id="BAAAEW010000026">
    <property type="protein sequence ID" value="GAA0761192.1"/>
    <property type="molecule type" value="Genomic_DNA"/>
</dbReference>
<dbReference type="CDD" id="cd06225">
    <property type="entry name" value="HAMP"/>
    <property type="match status" value="1"/>
</dbReference>
<comment type="catalytic activity">
    <reaction evidence="1">
        <text>ATP + protein L-histidine = ADP + protein N-phospho-L-histidine.</text>
        <dbReference type="EC" id="2.7.13.3"/>
    </reaction>
</comment>
<dbReference type="SUPFAM" id="SSF47384">
    <property type="entry name" value="Homodimeric domain of signal transducing histidine kinase"/>
    <property type="match status" value="1"/>
</dbReference>
<evidence type="ECO:0000259" key="9">
    <source>
        <dbReference type="PROSITE" id="PS50109"/>
    </source>
</evidence>
<evidence type="ECO:0000256" key="3">
    <source>
        <dbReference type="ARBA" id="ARBA00012438"/>
    </source>
</evidence>
<evidence type="ECO:0000256" key="4">
    <source>
        <dbReference type="ARBA" id="ARBA00022553"/>
    </source>
</evidence>
<keyword evidence="5" id="KW-0808">Transferase</keyword>
<keyword evidence="12" id="KW-1185">Reference proteome</keyword>
<evidence type="ECO:0000256" key="5">
    <source>
        <dbReference type="ARBA" id="ARBA00022679"/>
    </source>
</evidence>
<feature type="domain" description="HAMP" evidence="10">
    <location>
        <begin position="195"/>
        <end position="247"/>
    </location>
</feature>
<dbReference type="Pfam" id="PF00512">
    <property type="entry name" value="HisKA"/>
    <property type="match status" value="1"/>
</dbReference>
<dbReference type="InterPro" id="IPR050736">
    <property type="entry name" value="Sensor_HK_Regulatory"/>
</dbReference>
<sequence>MVLRASFRQLLLLAFVMMSVMLGAVSLSGLQALQGLLAKSREAGQQAIQLNLATGGLVERSTDMERAARQYLVLGDGGLRQRFEDASREARGLLAPLLKFKPTALLAQQWVGSVGQVGRLLDDHGLPAGAQDQSVTAEFRVLEDLTRRLTVQVQQSIAERNQALQGALEAQRSLLVQQVLVAIVVAALAALAFGVWLTRPLRRLGTAIVALGEGRLDQPVAIRGPADLASLGKQLDWLRLRLTELDEDKDRFLRHISHELKTPLAALREGVSLLQDGVGGALSTDQAEIVGILQHNTAVLQQQIEDLLRYNAAAFDASRLQRRPTVLRSLLQQVVEAQRLQWQARGLKLLVEGDERLVLPVDPERLGMALGNLLSNAIRFSPPGGQIRWWVGTLSGQAVLQVSDQGPGVPDEERERIFDPFFRGTVQPENQPRGSGIGLSIVREQVAAHGGQIVLAADAGGACFRILLPLGSPLAVVTPASAHATHA</sequence>
<evidence type="ECO:0000256" key="1">
    <source>
        <dbReference type="ARBA" id="ARBA00000085"/>
    </source>
</evidence>
<dbReference type="Gene3D" id="3.30.565.10">
    <property type="entry name" value="Histidine kinase-like ATPase, C-terminal domain"/>
    <property type="match status" value="1"/>
</dbReference>
<keyword evidence="8" id="KW-0472">Membrane</keyword>
<comment type="caution">
    <text evidence="11">The sequence shown here is derived from an EMBL/GenBank/DDBJ whole genome shotgun (WGS) entry which is preliminary data.</text>
</comment>
<dbReference type="EC" id="2.7.13.3" evidence="3"/>
<comment type="subcellular location">
    <subcellularLocation>
        <location evidence="2">Membrane</location>
    </subcellularLocation>
</comment>
<proteinExistence type="predicted"/>
<keyword evidence="6 11" id="KW-0418">Kinase</keyword>
<evidence type="ECO:0000256" key="8">
    <source>
        <dbReference type="SAM" id="Phobius"/>
    </source>
</evidence>
<evidence type="ECO:0000313" key="12">
    <source>
        <dbReference type="Proteomes" id="UP001500279"/>
    </source>
</evidence>
<evidence type="ECO:0000256" key="6">
    <source>
        <dbReference type="ARBA" id="ARBA00022777"/>
    </source>
</evidence>
<reference evidence="12" key="1">
    <citation type="journal article" date="2019" name="Int. J. Syst. Evol. Microbiol.">
        <title>The Global Catalogue of Microorganisms (GCM) 10K type strain sequencing project: providing services to taxonomists for standard genome sequencing and annotation.</title>
        <authorList>
            <consortium name="The Broad Institute Genomics Platform"/>
            <consortium name="The Broad Institute Genome Sequencing Center for Infectious Disease"/>
            <person name="Wu L."/>
            <person name="Ma J."/>
        </authorList>
    </citation>
    <scope>NUCLEOTIDE SEQUENCE [LARGE SCALE GENOMIC DNA]</scope>
    <source>
        <strain evidence="12">JCM 15503</strain>
    </source>
</reference>
<dbReference type="Gene3D" id="6.10.340.10">
    <property type="match status" value="1"/>
</dbReference>
<evidence type="ECO:0000313" key="11">
    <source>
        <dbReference type="EMBL" id="GAA0761192.1"/>
    </source>
</evidence>
<protein>
    <recommendedName>
        <fullName evidence="3">histidine kinase</fullName>
        <ecNumber evidence="3">2.7.13.3</ecNumber>
    </recommendedName>
</protein>
<dbReference type="PROSITE" id="PS50109">
    <property type="entry name" value="HIS_KIN"/>
    <property type="match status" value="1"/>
</dbReference>
<dbReference type="SMART" id="SM00304">
    <property type="entry name" value="HAMP"/>
    <property type="match status" value="1"/>
</dbReference>
<dbReference type="InterPro" id="IPR036097">
    <property type="entry name" value="HisK_dim/P_sf"/>
</dbReference>
<keyword evidence="4" id="KW-0597">Phosphoprotein</keyword>
<dbReference type="Pfam" id="PF02518">
    <property type="entry name" value="HATPase_c"/>
    <property type="match status" value="1"/>
</dbReference>
<dbReference type="PROSITE" id="PS50885">
    <property type="entry name" value="HAMP"/>
    <property type="match status" value="1"/>
</dbReference>
<dbReference type="SUPFAM" id="SSF55874">
    <property type="entry name" value="ATPase domain of HSP90 chaperone/DNA topoisomerase II/histidine kinase"/>
    <property type="match status" value="1"/>
</dbReference>
<dbReference type="SMART" id="SM00387">
    <property type="entry name" value="HATPase_c"/>
    <property type="match status" value="1"/>
</dbReference>
<keyword evidence="8" id="KW-1133">Transmembrane helix</keyword>
<dbReference type="CDD" id="cd00075">
    <property type="entry name" value="HATPase"/>
    <property type="match status" value="1"/>
</dbReference>
<name>A0ABP3VJI2_9BURK</name>